<evidence type="ECO:0000256" key="1">
    <source>
        <dbReference type="SAM" id="Coils"/>
    </source>
</evidence>
<dbReference type="EMBL" id="UYRX01000372">
    <property type="protein sequence ID" value="VDK81105.1"/>
    <property type="molecule type" value="Genomic_DNA"/>
</dbReference>
<keyword evidence="4" id="KW-1185">Reference proteome</keyword>
<feature type="region of interest" description="Disordered" evidence="2">
    <location>
        <begin position="710"/>
        <end position="737"/>
    </location>
</feature>
<evidence type="ECO:0000313" key="3">
    <source>
        <dbReference type="EMBL" id="VDK81105.1"/>
    </source>
</evidence>
<protein>
    <submittedName>
        <fullName evidence="3">Uncharacterized protein</fullName>
    </submittedName>
</protein>
<evidence type="ECO:0000256" key="2">
    <source>
        <dbReference type="SAM" id="MobiDB-lite"/>
    </source>
</evidence>
<feature type="coiled-coil region" evidence="1">
    <location>
        <begin position="436"/>
        <end position="463"/>
    </location>
</feature>
<dbReference type="OrthoDB" id="5843528at2759"/>
<keyword evidence="1" id="KW-0175">Coiled coil</keyword>
<proteinExistence type="predicted"/>
<organism evidence="3 4">
    <name type="scientific">Litomosoides sigmodontis</name>
    <name type="common">Filarial nematode worm</name>
    <dbReference type="NCBI Taxonomy" id="42156"/>
    <lineage>
        <taxon>Eukaryota</taxon>
        <taxon>Metazoa</taxon>
        <taxon>Ecdysozoa</taxon>
        <taxon>Nematoda</taxon>
        <taxon>Chromadorea</taxon>
        <taxon>Rhabditida</taxon>
        <taxon>Spirurina</taxon>
        <taxon>Spiruromorpha</taxon>
        <taxon>Filarioidea</taxon>
        <taxon>Onchocercidae</taxon>
        <taxon>Litomosoides</taxon>
    </lineage>
</organism>
<evidence type="ECO:0000313" key="4">
    <source>
        <dbReference type="Proteomes" id="UP000277928"/>
    </source>
</evidence>
<gene>
    <name evidence="3" type="ORF">NLS_LOCUS5179</name>
</gene>
<feature type="region of interest" description="Disordered" evidence="2">
    <location>
        <begin position="135"/>
        <end position="164"/>
    </location>
</feature>
<feature type="compositionally biased region" description="Low complexity" evidence="2">
    <location>
        <begin position="139"/>
        <end position="153"/>
    </location>
</feature>
<feature type="coiled-coil region" evidence="1">
    <location>
        <begin position="16"/>
        <end position="46"/>
    </location>
</feature>
<reference evidence="3 4" key="1">
    <citation type="submission" date="2018-08" db="EMBL/GenBank/DDBJ databases">
        <authorList>
            <person name="Laetsch R D."/>
            <person name="Stevens L."/>
            <person name="Kumar S."/>
            <person name="Blaxter L. M."/>
        </authorList>
    </citation>
    <scope>NUCLEOTIDE SEQUENCE [LARGE SCALE GENOMIC DNA]</scope>
</reference>
<dbReference type="AlphaFoldDB" id="A0A3P6TJH3"/>
<sequence length="737" mass="81890">MSSVRKDNAEEVAKRRAAIQQEIEQRQKLARKLQDEKMARAIAQKEEHLLKQRKVQQREMLRAKAVLDRRTQVLAEKEKEKKEALLAKVHALASRFTTQHKSRPVYAFGSSTPRELEYLTQLTREQKIYDRKLVHSDRSTASASGASSHATLSPPHESHNYAGTSMTGSLYVAQSDLKASHKRTSNCMTQSVMITPRPSKTAKNNRISVNRQSMVHRPMTATKTAPSTVDEVTVRTKKLVQQNVSPLCEQRRGTVQSKSSEMKTGALKAKFAPVLRKVRKSAGLKTNDEVNEEVVLEKLPGGQMSEAFMIMEESSDKIQVDIAPTEVKNAIYVKEVVNLVPDTNDTNETKKFGGGCAVVEVSDESGEVETADCTSEDAGSNDDDVMKEKITHESALEYITETAAKFTALDISSEKNNSINEKGENAAPVTMVNMVVDQEARMRQKQEKENNVLKEAEAELQDLIKPSRTDQDDSLAVYPNSFHGKGEKEGNLKNTVKVLKENESLVINERLPEIEGDDKQEEVVIQKRCEIAKDKKENNVSAFEVNKKFAKGEIESSTQNNSTLRVDGIKTVTEDLKLVGEKYSTEEKRRIQDELLAREQREREIRKAKLASIMSRTRGSASSLSVVPPVLHIGNSEIETSKHGVGVPLSNEYTPVKSVLSHTTASVLQKLATTNPKLLSVLQRNGSKQSLAVELSVADPSMSITLPGQPVANHEGSSTIRHLPFEPDVNHRPVAMK</sequence>
<dbReference type="STRING" id="42156.A0A3P6TJH3"/>
<accession>A0A3P6TJH3</accession>
<name>A0A3P6TJH3_LITSI</name>
<dbReference type="Proteomes" id="UP000277928">
    <property type="component" value="Unassembled WGS sequence"/>
</dbReference>
<dbReference type="OMA" id="PMTNTLP"/>